<protein>
    <submittedName>
        <fullName evidence="4">Putative alpha-1,2-mannosidase</fullName>
    </submittedName>
</protein>
<dbReference type="GO" id="GO:0005975">
    <property type="term" value="P:carbohydrate metabolic process"/>
    <property type="evidence" value="ECO:0007669"/>
    <property type="project" value="InterPro"/>
</dbReference>
<dbReference type="GO" id="GO:0005829">
    <property type="term" value="C:cytosol"/>
    <property type="evidence" value="ECO:0007669"/>
    <property type="project" value="TreeGrafter"/>
</dbReference>
<dbReference type="PANTHER" id="PTHR12143">
    <property type="entry name" value="PEPTIDE N-GLYCANASE PNGASE -RELATED"/>
    <property type="match status" value="1"/>
</dbReference>
<keyword evidence="5" id="KW-1185">Reference proteome</keyword>
<dbReference type="InterPro" id="IPR041371">
    <property type="entry name" value="GH92_N"/>
</dbReference>
<organism evidence="4 5">
    <name type="scientific">Micromonospora pisi</name>
    <dbReference type="NCBI Taxonomy" id="589240"/>
    <lineage>
        <taxon>Bacteria</taxon>
        <taxon>Bacillati</taxon>
        <taxon>Actinomycetota</taxon>
        <taxon>Actinomycetes</taxon>
        <taxon>Micromonosporales</taxon>
        <taxon>Micromonosporaceae</taxon>
        <taxon>Micromonospora</taxon>
    </lineage>
</organism>
<dbReference type="Gene3D" id="1.20.1050.60">
    <property type="entry name" value="alpha-1,2-mannosidase"/>
    <property type="match status" value="1"/>
</dbReference>
<dbReference type="Gene3D" id="2.60.120.260">
    <property type="entry name" value="Galactose-binding domain-like"/>
    <property type="match status" value="2"/>
</dbReference>
<feature type="signal peptide" evidence="2">
    <location>
        <begin position="1"/>
        <end position="29"/>
    </location>
</feature>
<gene>
    <name evidence="4" type="ORF">BDK92_3056</name>
</gene>
<feature type="compositionally biased region" description="Basic and acidic residues" evidence="1">
    <location>
        <begin position="140"/>
        <end position="149"/>
    </location>
</feature>
<dbReference type="GO" id="GO:0000224">
    <property type="term" value="F:peptide-N4-(N-acetyl-beta-glucosaminyl)asparagine amidase activity"/>
    <property type="evidence" value="ECO:0007669"/>
    <property type="project" value="TreeGrafter"/>
</dbReference>
<dbReference type="Pfam" id="PF17678">
    <property type="entry name" value="Glyco_hydro_92N"/>
    <property type="match status" value="1"/>
</dbReference>
<dbReference type="InterPro" id="IPR012939">
    <property type="entry name" value="Glyco_hydro_92"/>
</dbReference>
<dbReference type="RefSeq" id="WP_121157312.1">
    <property type="nucleotide sequence ID" value="NZ_RBKT01000001.1"/>
</dbReference>
<dbReference type="PROSITE" id="PS50022">
    <property type="entry name" value="FA58C_3"/>
    <property type="match status" value="1"/>
</dbReference>
<dbReference type="InterPro" id="IPR008928">
    <property type="entry name" value="6-hairpin_glycosidase_sf"/>
</dbReference>
<dbReference type="Pfam" id="PF00754">
    <property type="entry name" value="F5_F8_type_C"/>
    <property type="match status" value="1"/>
</dbReference>
<dbReference type="InterPro" id="IPR000421">
    <property type="entry name" value="FA58C"/>
</dbReference>
<dbReference type="OrthoDB" id="9804511at2"/>
<dbReference type="InterPro" id="IPR008979">
    <property type="entry name" value="Galactose-bd-like_sf"/>
</dbReference>
<evidence type="ECO:0000259" key="3">
    <source>
        <dbReference type="PROSITE" id="PS50022"/>
    </source>
</evidence>
<feature type="compositionally biased region" description="Polar residues" evidence="1">
    <location>
        <begin position="401"/>
        <end position="413"/>
    </location>
</feature>
<feature type="region of interest" description="Disordered" evidence="1">
    <location>
        <begin position="31"/>
        <end position="52"/>
    </location>
</feature>
<keyword evidence="2" id="KW-0732">Signal</keyword>
<dbReference type="Gene3D" id="2.70.98.10">
    <property type="match status" value="1"/>
</dbReference>
<dbReference type="EMBL" id="RBKT01000001">
    <property type="protein sequence ID" value="RKR88726.1"/>
    <property type="molecule type" value="Genomic_DNA"/>
</dbReference>
<feature type="region of interest" description="Disordered" evidence="1">
    <location>
        <begin position="701"/>
        <end position="720"/>
    </location>
</feature>
<dbReference type="InterPro" id="IPR014718">
    <property type="entry name" value="GH-type_carb-bd"/>
</dbReference>
<dbReference type="InterPro" id="IPR005887">
    <property type="entry name" value="GH92_a_mannosidase_put"/>
</dbReference>
<dbReference type="Gene3D" id="3.30.2080.10">
    <property type="entry name" value="GH92 mannosidase domain"/>
    <property type="match status" value="1"/>
</dbReference>
<dbReference type="Gene3D" id="1.20.1610.10">
    <property type="entry name" value="alpha-1,2-mannosidases domains"/>
    <property type="match status" value="1"/>
</dbReference>
<dbReference type="Proteomes" id="UP000277671">
    <property type="component" value="Unassembled WGS sequence"/>
</dbReference>
<dbReference type="PANTHER" id="PTHR12143:SF43">
    <property type="entry name" value="PUTATIVE-RELATED"/>
    <property type="match status" value="1"/>
</dbReference>
<dbReference type="Pfam" id="PF07971">
    <property type="entry name" value="Glyco_hydro_92"/>
    <property type="match status" value="1"/>
</dbReference>
<name>A0A495JI86_9ACTN</name>
<dbReference type="NCBIfam" id="TIGR01180">
    <property type="entry name" value="aman2_put"/>
    <property type="match status" value="1"/>
</dbReference>
<evidence type="ECO:0000256" key="2">
    <source>
        <dbReference type="SAM" id="SignalP"/>
    </source>
</evidence>
<evidence type="ECO:0000256" key="1">
    <source>
        <dbReference type="SAM" id="MobiDB-lite"/>
    </source>
</evidence>
<proteinExistence type="predicted"/>
<reference evidence="4 5" key="1">
    <citation type="submission" date="2018-10" db="EMBL/GenBank/DDBJ databases">
        <title>Sequencing the genomes of 1000 actinobacteria strains.</title>
        <authorList>
            <person name="Klenk H.-P."/>
        </authorList>
    </citation>
    <scope>NUCLEOTIDE SEQUENCE [LARGE SCALE GENOMIC DNA]</scope>
    <source>
        <strain evidence="4 5">DSM 45175</strain>
    </source>
</reference>
<sequence length="1429" mass="151852">MILSKRALPVALIAAVGLAIPAVPLPARAAPADPAGFQSSLEPGDPQPTWTNAAELDASGRKKMSGVTGSPPFEIPGNLTERAVEVTGSGENPPNEIAQRVVDHNVSTKWLVFEPTGWIRVRLDAPVAIVHYALTSANDAPERDPKDWTLEGSTDGQNWTTLDTRTGQQFTERFQTKDYRFENSTAYPYYRLNISAVGSGNLIQFAELQLSDGSGTLPPPTDMRSFVSGGPVNGPTMKPNVGWTGRNALQYSGWQTSDDRGYAYNKIFDVNVPITADTELSYAIFPELSAEDLDYPSTYVAVDLAFDDGTYLSNLGALDQYGFGLSPQGQGASKSLYADQWNLKRSRIGAVAAGKRAVRVLVGYDSGTGTGIFNGWLDDIRITPNPTRPPHERPSDHVLTTRGTNSSSGFSRGNNIPATAVPHGFNFWTPMTNAGAIDWPYSYQSGNNADNRPALQAFTVSHEPSPWMGDRQTFQVMPSAAAGVPDANRNNRALSFQHENEIARAHYYGVTFDSGLVTEIAPTDHAAMFRFTFPGDRGNLIFDNVNNNGGLTLDASGEISGYSDVRSGLSNGATRMFVYGVVDKPVVGSGRLAGGGGANVTGYLAFDTSASEQVHLRIATSLISVEQARRNLTNEIGSADTFDTVRERAQRLWDDSLDVIEVEGASDDQLTTLYSNLYRLFLYPNSGHENVGTNAAPHWKHAVQSSTSSTNPPGTTPTQTGAEVVDGKVYVNNGFWDTYRTAWSAYTLFSPGMAGELVDGFVQQYKDGGWVSRWSSPGYANLMTGTSSDVAFADAYVKGVRNFDVKSAYEAAVKNATVAPPGSNPNNTSVGRKGLQTSIFSGYTSSAVSEGVSWALEGYVNDFGIANMASALAEDPATPEAERAGYRSDAVYFRNRAQNYVHMFDPGVEFFQGRDAAGNWKSSPEEFDPRVWGHEHDYTETNAWNFAFHVPQDGQGLANLYGGRDALADKLDEFFATPETAKFPGSYGGTIHEMVEARDVRMGMWGFSNQVSHHIPWMYNYAGQPAKTQAKVREVLSRMYLGSDIGQGYAGDEDNGETSAWYLFSALGLYPLQVGSADYAIGSPLFRKATVHLENGRDIVVNAPENSSTNVYVQGLKVDGVSYGKNSIPHGVLADGAVLDFRMGSAPSAWGTGAANLPTSLTAPGAPARPLTDITVDGGPAALRDNTSGTQATLAAPVTWAVTGTPERVTQYTLTSGANPADPQGWQLEGSYDGQRWTVVDTRAGEKFPWRAQTRAFTIERPGRYAHYRLTTTGSAPVALAEVELLANPSPACTSTVTGTRSGPLTVSSGVTCLSGATVKGPVTVKAGAALYVDGGAINGPVAASGASAVVLRGVTVGGPVALTGTTGEASIEQATIGGPVTLTANSGPLVAATEVGGPLACTGNAPAPVGNGLANTVRGPVAGQCVGL</sequence>
<feature type="chain" id="PRO_5019743633" evidence="2">
    <location>
        <begin position="30"/>
        <end position="1429"/>
    </location>
</feature>
<comment type="caution">
    <text evidence="4">The sequence shown here is derived from an EMBL/GenBank/DDBJ whole genome shotgun (WGS) entry which is preliminary data.</text>
</comment>
<dbReference type="SUPFAM" id="SSF49785">
    <property type="entry name" value="Galactose-binding domain-like"/>
    <property type="match status" value="1"/>
</dbReference>
<feature type="domain" description="F5/8 type C" evidence="3">
    <location>
        <begin position="68"/>
        <end position="213"/>
    </location>
</feature>
<dbReference type="GO" id="GO:0006516">
    <property type="term" value="P:glycoprotein catabolic process"/>
    <property type="evidence" value="ECO:0007669"/>
    <property type="project" value="TreeGrafter"/>
</dbReference>
<dbReference type="FunFam" id="3.30.2080.10:FF:000001">
    <property type="entry name" value="Alpha-1,2-mannosidase subfamily"/>
    <property type="match status" value="1"/>
</dbReference>
<dbReference type="InterPro" id="IPR050883">
    <property type="entry name" value="PNGase"/>
</dbReference>
<feature type="region of interest" description="Disordered" evidence="1">
    <location>
        <begin position="140"/>
        <end position="159"/>
    </location>
</feature>
<dbReference type="SUPFAM" id="SSF48208">
    <property type="entry name" value="Six-hairpin glycosidases"/>
    <property type="match status" value="1"/>
</dbReference>
<feature type="compositionally biased region" description="Low complexity" evidence="1">
    <location>
        <begin position="704"/>
        <end position="720"/>
    </location>
</feature>
<feature type="region of interest" description="Disordered" evidence="1">
    <location>
        <begin position="386"/>
        <end position="413"/>
    </location>
</feature>
<evidence type="ECO:0000313" key="4">
    <source>
        <dbReference type="EMBL" id="RKR88726.1"/>
    </source>
</evidence>
<dbReference type="FunFam" id="1.20.1050.60:FF:000001">
    <property type="entry name" value="Putative alpha-1,2-mannosidase"/>
    <property type="match status" value="1"/>
</dbReference>
<accession>A0A495JI86</accession>
<evidence type="ECO:0000313" key="5">
    <source>
        <dbReference type="Proteomes" id="UP000277671"/>
    </source>
</evidence>
<feature type="region of interest" description="Disordered" evidence="1">
    <location>
        <begin position="59"/>
        <end position="78"/>
    </location>
</feature>
<dbReference type="GO" id="GO:0030246">
    <property type="term" value="F:carbohydrate binding"/>
    <property type="evidence" value="ECO:0007669"/>
    <property type="project" value="InterPro"/>
</dbReference>